<sequence length="585" mass="65705">MSANISKGGKIRYSNVPNVNDSRKGESRSNSNISGSTTASHSNDNSHNTATSAAAIGHPSDTYIPPQLSKMIPGLRLYEQLLEEESKIDAVIKRRKVAMEHSIQNIKNNLILFREPYNLVNTRNITYLRVFISSVSENQMWQNPDASLEDGAWTMRIEGRLIDSKQGGNANRDKFSTFIDGIKVEFKKPKTPSEEEKNDEDDDTKNNSNTANNDSSIGENNTSGNDMTRENSTTAPFTIEHTPNTIGNESSNPPTVTETGSVSEMNTPFSQINERDEFQEVVEWKADPRKPVEFDGFDIKRNGTTNLETTVTIYPKSVETNRYFYSPELASIIGLSQGSKTDAIFSLYKYVQMNDLLVSQDYTANTSLGAGIVSSRRARSLKNVIQLDESLSQLFSSDDRYESNESLPSTIKLTDIPSLVEKNIESSKPVKINYTVRVDKASTYGEVVFDVEVPTKELIVQQQQKGMNNKVVTVDKLTEEVLQLLAEYDGHITKNKTQTAEFDKKATVLHAQLNSTRMKHGFYKKFSDDPVNALKEYIESTSNALKVLSGDEGFLEDNVRRSQFYKENEDILKEDISILLKHERL</sequence>
<gene>
    <name evidence="2" type="ORF">RNJ44_03109</name>
</gene>
<feature type="region of interest" description="Disordered" evidence="1">
    <location>
        <begin position="186"/>
        <end position="270"/>
    </location>
</feature>
<reference evidence="2 3" key="1">
    <citation type="submission" date="2024-05" db="EMBL/GenBank/DDBJ databases">
        <title>Long read based assembly of the Candida bracarensis genome reveals expanded adhesin content.</title>
        <authorList>
            <person name="Marcet-Houben M."/>
            <person name="Ksiezopolska E."/>
            <person name="Gabaldon T."/>
        </authorList>
    </citation>
    <scope>NUCLEOTIDE SEQUENCE [LARGE SCALE GENOMIC DNA]</scope>
    <source>
        <strain evidence="2 3">CBM6</strain>
    </source>
</reference>
<dbReference type="InterPro" id="IPR036885">
    <property type="entry name" value="SWIB_MDM2_dom_sf"/>
</dbReference>
<name>A0ABR4NZ00_9SACH</name>
<dbReference type="PANTHER" id="PTHR13844">
    <property type="entry name" value="SWI/SNF-RELATED MATRIX-ASSOCIATED ACTIN-DEPENDENT REGULATOR OF CHROMATIN SUBFAMILY D"/>
    <property type="match status" value="1"/>
</dbReference>
<comment type="caution">
    <text evidence="2">The sequence shown here is derived from an EMBL/GenBank/DDBJ whole genome shotgun (WGS) entry which is preliminary data.</text>
</comment>
<dbReference type="CDD" id="cd10568">
    <property type="entry name" value="SWIB_like"/>
    <property type="match status" value="1"/>
</dbReference>
<feature type="compositionally biased region" description="Basic and acidic residues" evidence="1">
    <location>
        <begin position="186"/>
        <end position="195"/>
    </location>
</feature>
<accession>A0ABR4NZ00</accession>
<evidence type="ECO:0000313" key="3">
    <source>
        <dbReference type="Proteomes" id="UP001623330"/>
    </source>
</evidence>
<dbReference type="Proteomes" id="UP001623330">
    <property type="component" value="Unassembled WGS sequence"/>
</dbReference>
<dbReference type="SUPFAM" id="SSF47592">
    <property type="entry name" value="SWIB/MDM2 domain"/>
    <property type="match status" value="1"/>
</dbReference>
<evidence type="ECO:0000313" key="2">
    <source>
        <dbReference type="EMBL" id="KAL3234347.1"/>
    </source>
</evidence>
<dbReference type="EMBL" id="JBEVYD010000003">
    <property type="protein sequence ID" value="KAL3234347.1"/>
    <property type="molecule type" value="Genomic_DNA"/>
</dbReference>
<feature type="compositionally biased region" description="Polar residues" evidence="1">
    <location>
        <begin position="28"/>
        <end position="52"/>
    </location>
</feature>
<feature type="region of interest" description="Disordered" evidence="1">
    <location>
        <begin position="1"/>
        <end position="61"/>
    </location>
</feature>
<keyword evidence="3" id="KW-1185">Reference proteome</keyword>
<evidence type="ECO:0000256" key="1">
    <source>
        <dbReference type="SAM" id="MobiDB-lite"/>
    </source>
</evidence>
<dbReference type="Gene3D" id="1.10.245.10">
    <property type="entry name" value="SWIB/MDM2 domain"/>
    <property type="match status" value="1"/>
</dbReference>
<protein>
    <submittedName>
        <fullName evidence="2">Uncharacterized protein</fullName>
    </submittedName>
</protein>
<organism evidence="2 3">
    <name type="scientific">Nakaseomyces bracarensis</name>
    <dbReference type="NCBI Taxonomy" id="273131"/>
    <lineage>
        <taxon>Eukaryota</taxon>
        <taxon>Fungi</taxon>
        <taxon>Dikarya</taxon>
        <taxon>Ascomycota</taxon>
        <taxon>Saccharomycotina</taxon>
        <taxon>Saccharomycetes</taxon>
        <taxon>Saccharomycetales</taxon>
        <taxon>Saccharomycetaceae</taxon>
        <taxon>Nakaseomyces</taxon>
    </lineage>
</organism>
<proteinExistence type="predicted"/>
<feature type="compositionally biased region" description="Polar residues" evidence="1">
    <location>
        <begin position="211"/>
        <end position="270"/>
    </location>
</feature>